<dbReference type="OrthoDB" id="4851075at2759"/>
<keyword evidence="2" id="KW-0175">Coiled coil</keyword>
<feature type="domain" description="Nephrocystin 3-like N-terminal" evidence="3">
    <location>
        <begin position="246"/>
        <end position="430"/>
    </location>
</feature>
<feature type="coiled-coil region" evidence="2">
    <location>
        <begin position="171"/>
        <end position="220"/>
    </location>
</feature>
<dbReference type="PANTHER" id="PTHR10039">
    <property type="entry name" value="AMELOGENIN"/>
    <property type="match status" value="1"/>
</dbReference>
<comment type="caution">
    <text evidence="5">The sequence shown here is derived from an EMBL/GenBank/DDBJ whole genome shotgun (WGS) entry which is preliminary data.</text>
</comment>
<dbReference type="OMA" id="TAKACDE"/>
<dbReference type="InterPro" id="IPR027417">
    <property type="entry name" value="P-loop_NTPase"/>
</dbReference>
<keyword evidence="1" id="KW-0677">Repeat</keyword>
<dbReference type="Proteomes" id="UP000015530">
    <property type="component" value="Unassembled WGS sequence"/>
</dbReference>
<dbReference type="EMBL" id="AMYD01001685">
    <property type="protein sequence ID" value="EQB52021.1"/>
    <property type="molecule type" value="Genomic_DNA"/>
</dbReference>
<proteinExistence type="predicted"/>
<dbReference type="Pfam" id="PF25053">
    <property type="entry name" value="DUF7791"/>
    <property type="match status" value="1"/>
</dbReference>
<dbReference type="Gene3D" id="3.40.50.300">
    <property type="entry name" value="P-loop containing nucleotide triphosphate hydrolases"/>
    <property type="match status" value="1"/>
</dbReference>
<evidence type="ECO:0000256" key="1">
    <source>
        <dbReference type="ARBA" id="ARBA00022737"/>
    </source>
</evidence>
<dbReference type="PANTHER" id="PTHR10039:SF5">
    <property type="entry name" value="NACHT DOMAIN-CONTAINING PROTEIN"/>
    <property type="match status" value="1"/>
</dbReference>
<protein>
    <submittedName>
        <fullName evidence="5">Uncharacterized protein</fullName>
    </submittedName>
</protein>
<sequence length="985" mass="113480">MAELAAIGLASNLLQFAELGVKLFRLARESYESGSTAQYEALRDQARSVQELAGRTRMVCKGSDSPRMGGLHRIALKCDDAVSGLTEILTKLEFDASKEEKGYKKAWRSVAQALQSVAHENNIRKSEENLKSVRNELQVYISTIAFQEQQDASWSLKNLCLQSERLEARTSDTLKEIMEKVKEIVKSLKNKEEEGFRDLVSNMEAEMDRFKYEKSRVEMQHKILKSLRFSHIQMRQEAIPKNHEATFDWVFEKDQGKRSKFPEWLESGEKVFWVQGKPGSGKSTLMKFLAAHEETRSRLQNWAGENHIAIANHFFWISGNSMQKSRQGLLQTLLYKVLKEVPGLIESVCGSRWRNSSHGFIEPWDEAELSQALYMLTSTTRLPVSFCFFIDGLDEYTAGAKKYHGTFEDLFQILYRLASIPCVKICVSSRPWTQFTESLGPKVEEWQLRIEDLSGGDIENYVMATLGSNPYYKQLAERDFRCHQIAKTIVQRAQGVFLWVYLVVKSLQNGLVHEDTYEELQYRLEYLPGDLDDFFQHMIESIEDVYWDNSYRYFKIMIEADQAIPLLAFEFLDREAQSPQYGPQYAMRMKVEVFSEEQLQSTYERVRKRVHARCNDLLHIEKSSVNFFHRTARDFCIDTGAIDRMVKKRVTTEFNPSLSLCKIMLALVKSLGDSVLHGDGLMHFARRVEEQFHEDILKKANSPQRAQEDLRVSFDLLDELDRSVGQMFRELEPTPSKQPKRQGVHWVNFRHSNEVGFRDPTGKTFLAASIQAGLSLYVESKIMEDPSQIKSKSGRPLLDYSLRRTMSNAWLSRSTGLEGPISSIVKLLLENGADPNEKMSPQIGEIGIKTPWEHFLQGCYDHASRVPDTDLHEEEIAETMISMIDHGADRNALAWAESDGAREADIPEVARVSGLSDYDVNRVESSLENAQAREQKKNQENERPPLHLNIFAVLLSLWWLEKKDRRAAYMRLLVGLWNLVWWPRR</sequence>
<dbReference type="STRING" id="1237896.T0LK63"/>
<gene>
    <name evidence="5" type="ORF">CGLO_08378</name>
</gene>
<evidence type="ECO:0000313" key="6">
    <source>
        <dbReference type="Proteomes" id="UP000015530"/>
    </source>
</evidence>
<evidence type="ECO:0000256" key="2">
    <source>
        <dbReference type="SAM" id="Coils"/>
    </source>
</evidence>
<dbReference type="AlphaFoldDB" id="T0LK63"/>
<feature type="domain" description="DUF7791" evidence="4">
    <location>
        <begin position="542"/>
        <end position="672"/>
    </location>
</feature>
<evidence type="ECO:0000259" key="4">
    <source>
        <dbReference type="Pfam" id="PF25053"/>
    </source>
</evidence>
<dbReference type="SUPFAM" id="SSF52540">
    <property type="entry name" value="P-loop containing nucleoside triphosphate hydrolases"/>
    <property type="match status" value="1"/>
</dbReference>
<dbReference type="InterPro" id="IPR056884">
    <property type="entry name" value="NPHP3-like_N"/>
</dbReference>
<evidence type="ECO:0000313" key="5">
    <source>
        <dbReference type="EMBL" id="EQB52021.1"/>
    </source>
</evidence>
<name>T0LK63_COLGC</name>
<evidence type="ECO:0000259" key="3">
    <source>
        <dbReference type="Pfam" id="PF24883"/>
    </source>
</evidence>
<accession>T0LK63</accession>
<dbReference type="HOGENOM" id="CLU_002341_6_1_1"/>
<reference evidence="6" key="1">
    <citation type="journal article" date="2013" name="Mol. Plant Microbe Interact.">
        <title>Global aspects of pacC regulation of pathogenicity genes in Colletotrichum gloeosporioides as revealed by transcriptome analysis.</title>
        <authorList>
            <person name="Alkan N."/>
            <person name="Meng X."/>
            <person name="Friedlander G."/>
            <person name="Reuveni E."/>
            <person name="Sukno S."/>
            <person name="Sherman A."/>
            <person name="Thon M."/>
            <person name="Fluhr R."/>
            <person name="Prusky D."/>
        </authorList>
    </citation>
    <scope>NUCLEOTIDE SEQUENCE [LARGE SCALE GENOMIC DNA]</scope>
    <source>
        <strain evidence="6">Cg-14</strain>
    </source>
</reference>
<dbReference type="Pfam" id="PF24883">
    <property type="entry name" value="NPHP3_N"/>
    <property type="match status" value="1"/>
</dbReference>
<organism evidence="5 6">
    <name type="scientific">Colletotrichum gloeosporioides (strain Cg-14)</name>
    <name type="common">Anthracnose fungus</name>
    <name type="synonym">Glomerella cingulata</name>
    <dbReference type="NCBI Taxonomy" id="1237896"/>
    <lineage>
        <taxon>Eukaryota</taxon>
        <taxon>Fungi</taxon>
        <taxon>Dikarya</taxon>
        <taxon>Ascomycota</taxon>
        <taxon>Pezizomycotina</taxon>
        <taxon>Sordariomycetes</taxon>
        <taxon>Hypocreomycetidae</taxon>
        <taxon>Glomerellales</taxon>
        <taxon>Glomerellaceae</taxon>
        <taxon>Colletotrichum</taxon>
        <taxon>Colletotrichum gloeosporioides species complex</taxon>
    </lineage>
</organism>
<feature type="coiled-coil region" evidence="2">
    <location>
        <begin position="116"/>
        <end position="143"/>
    </location>
</feature>
<dbReference type="InterPro" id="IPR056693">
    <property type="entry name" value="DUF7791"/>
</dbReference>